<evidence type="ECO:0008006" key="3">
    <source>
        <dbReference type="Google" id="ProtNLM"/>
    </source>
</evidence>
<evidence type="ECO:0000313" key="2">
    <source>
        <dbReference type="Proteomes" id="UP000000600"/>
    </source>
</evidence>
<dbReference type="EMBL" id="CT868043">
    <property type="protein sequence ID" value="CAK66242.1"/>
    <property type="molecule type" value="Genomic_DNA"/>
</dbReference>
<dbReference type="HOGENOM" id="CLU_722520_0_0_1"/>
<dbReference type="InParanoid" id="A0C625"/>
<name>A0C625_PARTE</name>
<dbReference type="AlphaFoldDB" id="A0C625"/>
<dbReference type="SUPFAM" id="SSF57850">
    <property type="entry name" value="RING/U-box"/>
    <property type="match status" value="1"/>
</dbReference>
<reference evidence="1 2" key="1">
    <citation type="journal article" date="2006" name="Nature">
        <title>Global trends of whole-genome duplications revealed by the ciliate Paramecium tetraurelia.</title>
        <authorList>
            <consortium name="Genoscope"/>
            <person name="Aury J.-M."/>
            <person name="Jaillon O."/>
            <person name="Duret L."/>
            <person name="Noel B."/>
            <person name="Jubin C."/>
            <person name="Porcel B.M."/>
            <person name="Segurens B."/>
            <person name="Daubin V."/>
            <person name="Anthouard V."/>
            <person name="Aiach N."/>
            <person name="Arnaiz O."/>
            <person name="Billaut A."/>
            <person name="Beisson J."/>
            <person name="Blanc I."/>
            <person name="Bouhouche K."/>
            <person name="Camara F."/>
            <person name="Duharcourt S."/>
            <person name="Guigo R."/>
            <person name="Gogendeau D."/>
            <person name="Katinka M."/>
            <person name="Keller A.-M."/>
            <person name="Kissmehl R."/>
            <person name="Klotz C."/>
            <person name="Koll F."/>
            <person name="Le Moue A."/>
            <person name="Lepere C."/>
            <person name="Malinsky S."/>
            <person name="Nowacki M."/>
            <person name="Nowak J.K."/>
            <person name="Plattner H."/>
            <person name="Poulain J."/>
            <person name="Ruiz F."/>
            <person name="Serrano V."/>
            <person name="Zagulski M."/>
            <person name="Dessen P."/>
            <person name="Betermier M."/>
            <person name="Weissenbach J."/>
            <person name="Scarpelli C."/>
            <person name="Schachter V."/>
            <person name="Sperling L."/>
            <person name="Meyer E."/>
            <person name="Cohen J."/>
            <person name="Wincker P."/>
        </authorList>
    </citation>
    <scope>NUCLEOTIDE SEQUENCE [LARGE SCALE GENOMIC DNA]</scope>
    <source>
        <strain evidence="1 2">Stock d4-2</strain>
    </source>
</reference>
<dbReference type="OMA" id="RCIDNQD"/>
<dbReference type="GeneID" id="5019424"/>
<dbReference type="RefSeq" id="XP_001433639.1">
    <property type="nucleotide sequence ID" value="XM_001433602.1"/>
</dbReference>
<protein>
    <recommendedName>
        <fullName evidence="3">RING-type domain-containing protein</fullName>
    </recommendedName>
</protein>
<proteinExistence type="predicted"/>
<dbReference type="OrthoDB" id="313072at2759"/>
<accession>A0C625</accession>
<keyword evidence="2" id="KW-1185">Reference proteome</keyword>
<organism evidence="1 2">
    <name type="scientific">Paramecium tetraurelia</name>
    <dbReference type="NCBI Taxonomy" id="5888"/>
    <lineage>
        <taxon>Eukaryota</taxon>
        <taxon>Sar</taxon>
        <taxon>Alveolata</taxon>
        <taxon>Ciliophora</taxon>
        <taxon>Intramacronucleata</taxon>
        <taxon>Oligohymenophorea</taxon>
        <taxon>Peniculida</taxon>
        <taxon>Parameciidae</taxon>
        <taxon>Paramecium</taxon>
    </lineage>
</organism>
<gene>
    <name evidence="1" type="ORF">GSPATT00035371001</name>
</gene>
<dbReference type="Proteomes" id="UP000000600">
    <property type="component" value="Unassembled WGS sequence"/>
</dbReference>
<dbReference type="KEGG" id="ptm:GSPATT00035371001"/>
<sequence length="383" mass="45256">MNAQQDKIIIKVDYKNEPNNQYVVSRIEKIKKFLCEQYRLAEKDIAVKIDGITCDSSDSFDKYIKDNQPLKVVIFDIDTLIADYQELQQIREQSSIENNQSQLENTQTKILKSEMSTQYDLSDNNEGKVPYSIISIQQSSQMFSQIIYQNMNCFYCHQDIKQDIISTPCQHFYHPDCFDQFIYNNLQLSSPTLQCLCNQKLQVQILQILGLEKFRTYKETLLENQLFYLQQHYKSKIGRCIDNQHCKFWFFNQFKSQIHKKIICHQCSTPQNQNFQAKKSIFLEGRSIIRSHNAEQRETDMQSRHPLNQNLPQDEENKFNQIDGDNFETNGTTQREIMNSKIIRTQQENNSIIFQKNETPQKSEGQQILNEVQIYAEQVVENQ</sequence>
<evidence type="ECO:0000313" key="1">
    <source>
        <dbReference type="EMBL" id="CAK66242.1"/>
    </source>
</evidence>